<dbReference type="GO" id="GO:0006412">
    <property type="term" value="P:translation"/>
    <property type="evidence" value="ECO:0007669"/>
    <property type="project" value="InterPro"/>
</dbReference>
<comment type="caution">
    <text evidence="7">The sequence shown here is derived from an EMBL/GenBank/DDBJ whole genome shotgun (WGS) entry which is preliminary data.</text>
</comment>
<dbReference type="Gene3D" id="3.40.50.410">
    <property type="entry name" value="von Willebrand factor, type A domain"/>
    <property type="match status" value="1"/>
</dbReference>
<dbReference type="InterPro" id="IPR032838">
    <property type="entry name" value="Vwaint_dom"/>
</dbReference>
<dbReference type="Gene3D" id="1.20.5.110">
    <property type="match status" value="1"/>
</dbReference>
<evidence type="ECO:0000313" key="8">
    <source>
        <dbReference type="Proteomes" id="UP001275084"/>
    </source>
</evidence>
<evidence type="ECO:0000259" key="6">
    <source>
        <dbReference type="PROSITE" id="PS50234"/>
    </source>
</evidence>
<keyword evidence="3 4" id="KW-0687">Ribonucleoprotein</keyword>
<dbReference type="GO" id="GO:0022625">
    <property type="term" value="C:cytosolic large ribosomal subunit"/>
    <property type="evidence" value="ECO:0007669"/>
    <property type="project" value="TreeGrafter"/>
</dbReference>
<evidence type="ECO:0000313" key="7">
    <source>
        <dbReference type="EMBL" id="KAK3349588.1"/>
    </source>
</evidence>
<feature type="compositionally biased region" description="Polar residues" evidence="5">
    <location>
        <begin position="829"/>
        <end position="839"/>
    </location>
</feature>
<accession>A0AAJ0HEV9</accession>
<dbReference type="InterPro" id="IPR001380">
    <property type="entry name" value="Ribosomal_eL13"/>
</dbReference>
<dbReference type="Pfam" id="PF14623">
    <property type="entry name" value="Vint"/>
    <property type="match status" value="1"/>
</dbReference>
<dbReference type="GO" id="GO:0003723">
    <property type="term" value="F:RNA binding"/>
    <property type="evidence" value="ECO:0007669"/>
    <property type="project" value="TreeGrafter"/>
</dbReference>
<dbReference type="GO" id="GO:0003735">
    <property type="term" value="F:structural constituent of ribosome"/>
    <property type="evidence" value="ECO:0007669"/>
    <property type="project" value="InterPro"/>
</dbReference>
<proteinExistence type="inferred from homology"/>
<reference evidence="7" key="1">
    <citation type="journal article" date="2023" name="Mol. Phylogenet. Evol.">
        <title>Genome-scale phylogeny and comparative genomics of the fungal order Sordariales.</title>
        <authorList>
            <person name="Hensen N."/>
            <person name="Bonometti L."/>
            <person name="Westerberg I."/>
            <person name="Brannstrom I.O."/>
            <person name="Guillou S."/>
            <person name="Cros-Aarteil S."/>
            <person name="Calhoun S."/>
            <person name="Haridas S."/>
            <person name="Kuo A."/>
            <person name="Mondo S."/>
            <person name="Pangilinan J."/>
            <person name="Riley R."/>
            <person name="LaButti K."/>
            <person name="Andreopoulos B."/>
            <person name="Lipzen A."/>
            <person name="Chen C."/>
            <person name="Yan M."/>
            <person name="Daum C."/>
            <person name="Ng V."/>
            <person name="Clum A."/>
            <person name="Steindorff A."/>
            <person name="Ohm R.A."/>
            <person name="Martin F."/>
            <person name="Silar P."/>
            <person name="Natvig D.O."/>
            <person name="Lalanne C."/>
            <person name="Gautier V."/>
            <person name="Ament-Velasquez S.L."/>
            <person name="Kruys A."/>
            <person name="Hutchinson M.I."/>
            <person name="Powell A.J."/>
            <person name="Barry K."/>
            <person name="Miller A.N."/>
            <person name="Grigoriev I.V."/>
            <person name="Debuchy R."/>
            <person name="Gladieux P."/>
            <person name="Hiltunen Thoren M."/>
            <person name="Johannesson H."/>
        </authorList>
    </citation>
    <scope>NUCLEOTIDE SEQUENCE</scope>
    <source>
        <strain evidence="7">CBS 955.72</strain>
    </source>
</reference>
<protein>
    <recommendedName>
        <fullName evidence="4">60S ribosomal protein L13</fullName>
    </recommendedName>
</protein>
<dbReference type="PANTHER" id="PTHR11722">
    <property type="entry name" value="60S RIBOSOMAL PROTEIN L13"/>
    <property type="match status" value="1"/>
</dbReference>
<dbReference type="PROSITE" id="PS01104">
    <property type="entry name" value="RIBOSOMAL_L13E"/>
    <property type="match status" value="1"/>
</dbReference>
<dbReference type="Pfam" id="PF14624">
    <property type="entry name" value="Vwaint"/>
    <property type="match status" value="1"/>
</dbReference>
<comment type="similarity">
    <text evidence="1 4">Belongs to the eukaryotic ribosomal protein eL13 family.</text>
</comment>
<feature type="domain" description="VWFA" evidence="6">
    <location>
        <begin position="48"/>
        <end position="240"/>
    </location>
</feature>
<keyword evidence="2 4" id="KW-0689">Ribosomal protein</keyword>
<dbReference type="InterPro" id="IPR039510">
    <property type="entry name" value="Vint_dom"/>
</dbReference>
<dbReference type="Proteomes" id="UP001275084">
    <property type="component" value="Unassembled WGS sequence"/>
</dbReference>
<dbReference type="EMBL" id="JAUIQD010000005">
    <property type="protein sequence ID" value="KAK3349588.1"/>
    <property type="molecule type" value="Genomic_DNA"/>
</dbReference>
<dbReference type="AlphaFoldDB" id="A0AAJ0HEV9"/>
<keyword evidence="8" id="KW-1185">Reference proteome</keyword>
<dbReference type="InterPro" id="IPR036465">
    <property type="entry name" value="vWFA_dom_sf"/>
</dbReference>
<dbReference type="SMART" id="SM00327">
    <property type="entry name" value="VWA"/>
    <property type="match status" value="1"/>
</dbReference>
<name>A0AAJ0HEV9_9PEZI</name>
<dbReference type="Pfam" id="PF01294">
    <property type="entry name" value="Ribosomal_L13e"/>
    <property type="match status" value="1"/>
</dbReference>
<dbReference type="InterPro" id="IPR018256">
    <property type="entry name" value="Ribosomal_eL13_CS"/>
</dbReference>
<dbReference type="PANTHER" id="PTHR11722:SF0">
    <property type="entry name" value="LARGE RIBOSOMAL SUBUNIT PROTEIN EL13"/>
    <property type="match status" value="1"/>
</dbReference>
<evidence type="ECO:0000256" key="4">
    <source>
        <dbReference type="RuleBase" id="RU000572"/>
    </source>
</evidence>
<evidence type="ECO:0000256" key="2">
    <source>
        <dbReference type="ARBA" id="ARBA00022980"/>
    </source>
</evidence>
<feature type="region of interest" description="Disordered" evidence="5">
    <location>
        <begin position="815"/>
        <end position="839"/>
    </location>
</feature>
<sequence length="901" mass="97799">MASLSINSIVSTEPTVEIHPDLSTDGLLVRVIPPPQPLSSSLEHVPCDIVLVIDVSGSMESEAPVPTNPGEQTEHNGLTVLDLTKHAARTILETLNENDRLGIVTFAGDAEVVQKLIPMTATNKKLAKKNIGKMYSKDITNLWHGIKEGIKLFETESKGSLGKVPAIMVLTDGMPNHMCPPQGYVPMLRGMEQLPATIHTFGFGYSLRSGLLKSIAEIGGGNYSFIPDAGMIGTVFVHAVANLQSTYANNAVLRLTYPKYLELEETTGESVDKIKPGVLEGEGPDATMQLTIHLSNIQYGQSRDIYLRHANIDTIRNAAEAGYETELTQEPPAVNVSLNYQRLTSVVERVTATQTLLIPGPTLDPSITAYHDSRSRIVAFLSTLYPLRADEEHQALPTLPEDMASRLRALITSLPVNQPGFASNATCQSLLHDLVGADSVPGSAPTGQIALALSTPEFYNRWGVHYLPSLAGAHARQACNSFKDPGPLQYGIGSPLFQACRDLLDAAFDALPAPKPSRSTGYKGTISMSSYNRSSNPCFAGCVSVALAGEGGMVRVGRLRAGMQVLTPKGARRVVAVLRTPVKREKMCLVGEGLLVTPWHPVKAEGQGGWVFPKDVAKREVRYTGSIYSVLLQRDGDVDAHAIMVGGMWGVTLGHGLTGQETSGDVRAHQFLGSYDRVIKSLASLHRSRSGLVFGGGFPADFRKDWQRRVRCHFDQPGKKVARRQARRSKAAALAPRPVDKLRPIVRCPTVKYNRRTRLGRGFTLTELKAAGIPKLYAPTIGISVDARRQNLSEESLAANVERLKQYKARLIVFPRNSGKPKKTDTPKDQQSAETTQSIRAEWGVVDAVATGFSEIKKSDLPKAVEGGAYRALRKARSDGKLVGVREKRIKDKAAADDAKK</sequence>
<reference evidence="7" key="2">
    <citation type="submission" date="2023-06" db="EMBL/GenBank/DDBJ databases">
        <authorList>
            <consortium name="Lawrence Berkeley National Laboratory"/>
            <person name="Haridas S."/>
            <person name="Hensen N."/>
            <person name="Bonometti L."/>
            <person name="Westerberg I."/>
            <person name="Brannstrom I.O."/>
            <person name="Guillou S."/>
            <person name="Cros-Aarteil S."/>
            <person name="Calhoun S."/>
            <person name="Kuo A."/>
            <person name="Mondo S."/>
            <person name="Pangilinan J."/>
            <person name="Riley R."/>
            <person name="Labutti K."/>
            <person name="Andreopoulos B."/>
            <person name="Lipzen A."/>
            <person name="Chen C."/>
            <person name="Yanf M."/>
            <person name="Daum C."/>
            <person name="Ng V."/>
            <person name="Clum A."/>
            <person name="Steindorff A."/>
            <person name="Ohm R."/>
            <person name="Martin F."/>
            <person name="Silar P."/>
            <person name="Natvig D."/>
            <person name="Lalanne C."/>
            <person name="Gautier V."/>
            <person name="Ament-Velasquez S.L."/>
            <person name="Kruys A."/>
            <person name="Hutchinson M.I."/>
            <person name="Powell A.J."/>
            <person name="Barry K."/>
            <person name="Miller A.N."/>
            <person name="Grigoriev I.V."/>
            <person name="Debuchy R."/>
            <person name="Gladieux P."/>
            <person name="Thoren M.H."/>
            <person name="Johannesson H."/>
        </authorList>
    </citation>
    <scope>NUCLEOTIDE SEQUENCE</scope>
    <source>
        <strain evidence="7">CBS 955.72</strain>
    </source>
</reference>
<organism evidence="7 8">
    <name type="scientific">Lasiosphaeria hispida</name>
    <dbReference type="NCBI Taxonomy" id="260671"/>
    <lineage>
        <taxon>Eukaryota</taxon>
        <taxon>Fungi</taxon>
        <taxon>Dikarya</taxon>
        <taxon>Ascomycota</taxon>
        <taxon>Pezizomycotina</taxon>
        <taxon>Sordariomycetes</taxon>
        <taxon>Sordariomycetidae</taxon>
        <taxon>Sordariales</taxon>
        <taxon>Lasiosphaeriaceae</taxon>
        <taxon>Lasiosphaeria</taxon>
    </lineage>
</organism>
<dbReference type="Pfam" id="PF00092">
    <property type="entry name" value="VWA"/>
    <property type="match status" value="1"/>
</dbReference>
<dbReference type="HAMAP" id="MF_00499">
    <property type="entry name" value="Ribosomal_eL13"/>
    <property type="match status" value="1"/>
</dbReference>
<evidence type="ECO:0000256" key="1">
    <source>
        <dbReference type="ARBA" id="ARBA00005640"/>
    </source>
</evidence>
<evidence type="ECO:0000256" key="3">
    <source>
        <dbReference type="ARBA" id="ARBA00023274"/>
    </source>
</evidence>
<dbReference type="PROSITE" id="PS50234">
    <property type="entry name" value="VWFA"/>
    <property type="match status" value="1"/>
</dbReference>
<gene>
    <name evidence="7" type="ORF">B0T25DRAFT_457812</name>
</gene>
<evidence type="ECO:0000256" key="5">
    <source>
        <dbReference type="SAM" id="MobiDB-lite"/>
    </source>
</evidence>
<dbReference type="InterPro" id="IPR002035">
    <property type="entry name" value="VWF_A"/>
</dbReference>
<dbReference type="SUPFAM" id="SSF53300">
    <property type="entry name" value="vWA-like"/>
    <property type="match status" value="1"/>
</dbReference>